<dbReference type="Pfam" id="PF02544">
    <property type="entry name" value="Steroid_dh"/>
    <property type="match status" value="1"/>
</dbReference>
<evidence type="ECO:0000256" key="4">
    <source>
        <dbReference type="ARBA" id="ARBA00022989"/>
    </source>
</evidence>
<dbReference type="AlphaFoldDB" id="A0A1L9SBV9"/>
<dbReference type="Proteomes" id="UP000184188">
    <property type="component" value="Unassembled WGS sequence"/>
</dbReference>
<dbReference type="GO" id="GO:0016627">
    <property type="term" value="F:oxidoreductase activity, acting on the CH-CH group of donors"/>
    <property type="evidence" value="ECO:0007669"/>
    <property type="project" value="InterPro"/>
</dbReference>
<dbReference type="VEuPathDB" id="FungiDB:ASPZODRAFT_27341"/>
<evidence type="ECO:0000313" key="9">
    <source>
        <dbReference type="Proteomes" id="UP000184188"/>
    </source>
</evidence>
<feature type="domain" description="3-oxo-5-alpha-steroid 4-dehydrogenase C-terminal" evidence="7">
    <location>
        <begin position="132"/>
        <end position="269"/>
    </location>
</feature>
<dbReference type="PANTHER" id="PTHR10556">
    <property type="entry name" value="3-OXO-5-ALPHA-STEROID 4-DEHYDROGENASE"/>
    <property type="match status" value="1"/>
</dbReference>
<feature type="transmembrane region" description="Helical" evidence="6">
    <location>
        <begin position="175"/>
        <end position="199"/>
    </location>
</feature>
<dbReference type="GO" id="GO:0016020">
    <property type="term" value="C:membrane"/>
    <property type="evidence" value="ECO:0007669"/>
    <property type="project" value="UniProtKB-SubCell"/>
</dbReference>
<evidence type="ECO:0000256" key="3">
    <source>
        <dbReference type="ARBA" id="ARBA00022692"/>
    </source>
</evidence>
<evidence type="ECO:0000256" key="6">
    <source>
        <dbReference type="SAM" id="Phobius"/>
    </source>
</evidence>
<dbReference type="PANTHER" id="PTHR10556:SF43">
    <property type="entry name" value="STEROID 5-ALPHA-REDUCTASE DET2"/>
    <property type="match status" value="1"/>
</dbReference>
<protein>
    <recommendedName>
        <fullName evidence="7">3-oxo-5-alpha-steroid 4-dehydrogenase C-terminal domain-containing protein</fullName>
    </recommendedName>
</protein>
<evidence type="ECO:0000256" key="5">
    <source>
        <dbReference type="ARBA" id="ARBA00023136"/>
    </source>
</evidence>
<keyword evidence="9" id="KW-1185">Reference proteome</keyword>
<feature type="transmembrane region" description="Helical" evidence="6">
    <location>
        <begin position="67"/>
        <end position="85"/>
    </location>
</feature>
<dbReference type="GO" id="GO:0006629">
    <property type="term" value="P:lipid metabolic process"/>
    <property type="evidence" value="ECO:0007669"/>
    <property type="project" value="InterPro"/>
</dbReference>
<keyword evidence="3 6" id="KW-0812">Transmembrane</keyword>
<name>A0A1L9SBV9_9EURO</name>
<organism evidence="8 9">
    <name type="scientific">Penicilliopsis zonata CBS 506.65</name>
    <dbReference type="NCBI Taxonomy" id="1073090"/>
    <lineage>
        <taxon>Eukaryota</taxon>
        <taxon>Fungi</taxon>
        <taxon>Dikarya</taxon>
        <taxon>Ascomycota</taxon>
        <taxon>Pezizomycotina</taxon>
        <taxon>Eurotiomycetes</taxon>
        <taxon>Eurotiomycetidae</taxon>
        <taxon>Eurotiales</taxon>
        <taxon>Aspergillaceae</taxon>
        <taxon>Penicilliopsis</taxon>
    </lineage>
</organism>
<comment type="subcellular location">
    <subcellularLocation>
        <location evidence="1">Membrane</location>
        <topology evidence="1">Multi-pass membrane protein</topology>
    </subcellularLocation>
</comment>
<dbReference type="OrthoDB" id="5788137at2759"/>
<keyword evidence="5 6" id="KW-0472">Membrane</keyword>
<evidence type="ECO:0000259" key="7">
    <source>
        <dbReference type="Pfam" id="PF02544"/>
    </source>
</evidence>
<dbReference type="InterPro" id="IPR001104">
    <property type="entry name" value="3-oxo-5_a-steroid_4-DH_C"/>
</dbReference>
<feature type="transmembrane region" description="Helical" evidence="6">
    <location>
        <begin position="131"/>
        <end position="155"/>
    </location>
</feature>
<proteinExistence type="inferred from homology"/>
<evidence type="ECO:0000256" key="1">
    <source>
        <dbReference type="ARBA" id="ARBA00004141"/>
    </source>
</evidence>
<feature type="transmembrane region" description="Helical" evidence="6">
    <location>
        <begin position="97"/>
        <end position="119"/>
    </location>
</feature>
<dbReference type="GeneID" id="34614554"/>
<comment type="similarity">
    <text evidence="2">Belongs to the steroid 5-alpha reductase family.</text>
</comment>
<keyword evidence="4 6" id="KW-1133">Transmembrane helix</keyword>
<feature type="transmembrane region" description="Helical" evidence="6">
    <location>
        <begin position="25"/>
        <end position="46"/>
    </location>
</feature>
<evidence type="ECO:0000313" key="8">
    <source>
        <dbReference type="EMBL" id="OJJ44695.1"/>
    </source>
</evidence>
<reference evidence="9" key="1">
    <citation type="journal article" date="2017" name="Genome Biol.">
        <title>Comparative genomics reveals high biological diversity and specific adaptations in the industrially and medically important fungal genus Aspergillus.</title>
        <authorList>
            <person name="de Vries R.P."/>
            <person name="Riley R."/>
            <person name="Wiebenga A."/>
            <person name="Aguilar-Osorio G."/>
            <person name="Amillis S."/>
            <person name="Uchima C.A."/>
            <person name="Anderluh G."/>
            <person name="Asadollahi M."/>
            <person name="Askin M."/>
            <person name="Barry K."/>
            <person name="Battaglia E."/>
            <person name="Bayram O."/>
            <person name="Benocci T."/>
            <person name="Braus-Stromeyer S.A."/>
            <person name="Caldana C."/>
            <person name="Canovas D."/>
            <person name="Cerqueira G.C."/>
            <person name="Chen F."/>
            <person name="Chen W."/>
            <person name="Choi C."/>
            <person name="Clum A."/>
            <person name="Dos Santos R.A."/>
            <person name="Damasio A.R."/>
            <person name="Diallinas G."/>
            <person name="Emri T."/>
            <person name="Fekete E."/>
            <person name="Flipphi M."/>
            <person name="Freyberg S."/>
            <person name="Gallo A."/>
            <person name="Gournas C."/>
            <person name="Habgood R."/>
            <person name="Hainaut M."/>
            <person name="Harispe M.L."/>
            <person name="Henrissat B."/>
            <person name="Hilden K.S."/>
            <person name="Hope R."/>
            <person name="Hossain A."/>
            <person name="Karabika E."/>
            <person name="Karaffa L."/>
            <person name="Karanyi Z."/>
            <person name="Krasevec N."/>
            <person name="Kuo A."/>
            <person name="Kusch H."/>
            <person name="LaButti K."/>
            <person name="Lagendijk E.L."/>
            <person name="Lapidus A."/>
            <person name="Levasseur A."/>
            <person name="Lindquist E."/>
            <person name="Lipzen A."/>
            <person name="Logrieco A.F."/>
            <person name="MacCabe A."/>
            <person name="Maekelae M.R."/>
            <person name="Malavazi I."/>
            <person name="Melin P."/>
            <person name="Meyer V."/>
            <person name="Mielnichuk N."/>
            <person name="Miskei M."/>
            <person name="Molnar A.P."/>
            <person name="Mule G."/>
            <person name="Ngan C.Y."/>
            <person name="Orejas M."/>
            <person name="Orosz E."/>
            <person name="Ouedraogo J.P."/>
            <person name="Overkamp K.M."/>
            <person name="Park H.-S."/>
            <person name="Perrone G."/>
            <person name="Piumi F."/>
            <person name="Punt P.J."/>
            <person name="Ram A.F."/>
            <person name="Ramon A."/>
            <person name="Rauscher S."/>
            <person name="Record E."/>
            <person name="Riano-Pachon D.M."/>
            <person name="Robert V."/>
            <person name="Roehrig J."/>
            <person name="Ruller R."/>
            <person name="Salamov A."/>
            <person name="Salih N.S."/>
            <person name="Samson R.A."/>
            <person name="Sandor E."/>
            <person name="Sanguinetti M."/>
            <person name="Schuetze T."/>
            <person name="Sepcic K."/>
            <person name="Shelest E."/>
            <person name="Sherlock G."/>
            <person name="Sophianopoulou V."/>
            <person name="Squina F.M."/>
            <person name="Sun H."/>
            <person name="Susca A."/>
            <person name="Todd R.B."/>
            <person name="Tsang A."/>
            <person name="Unkles S.E."/>
            <person name="van de Wiele N."/>
            <person name="van Rossen-Uffink D."/>
            <person name="Oliveira J.V."/>
            <person name="Vesth T.C."/>
            <person name="Visser J."/>
            <person name="Yu J.-H."/>
            <person name="Zhou M."/>
            <person name="Andersen M.R."/>
            <person name="Archer D.B."/>
            <person name="Baker S.E."/>
            <person name="Benoit I."/>
            <person name="Brakhage A.A."/>
            <person name="Braus G.H."/>
            <person name="Fischer R."/>
            <person name="Frisvad J.C."/>
            <person name="Goldman G.H."/>
            <person name="Houbraken J."/>
            <person name="Oakley B."/>
            <person name="Pocsi I."/>
            <person name="Scazzocchio C."/>
            <person name="Seiboth B."/>
            <person name="vanKuyk P.A."/>
            <person name="Wortman J."/>
            <person name="Dyer P.S."/>
            <person name="Grigoriev I.V."/>
        </authorList>
    </citation>
    <scope>NUCLEOTIDE SEQUENCE [LARGE SCALE GENOMIC DNA]</scope>
    <source>
        <strain evidence="9">CBS 506.65</strain>
    </source>
</reference>
<dbReference type="EMBL" id="KV878347">
    <property type="protein sequence ID" value="OJJ44695.1"/>
    <property type="molecule type" value="Genomic_DNA"/>
</dbReference>
<gene>
    <name evidence="8" type="ORF">ASPZODRAFT_27341</name>
</gene>
<dbReference type="InterPro" id="IPR039357">
    <property type="entry name" value="SRD5A/TECR"/>
</dbReference>
<accession>A0A1L9SBV9</accession>
<dbReference type="PROSITE" id="PS50244">
    <property type="entry name" value="S5A_REDUCTASE"/>
    <property type="match status" value="1"/>
</dbReference>
<dbReference type="RefSeq" id="XP_022579205.1">
    <property type="nucleotide sequence ID" value="XM_022728090.1"/>
</dbReference>
<sequence>MGSTLSSYMNALPPLTDFFPPTPEAYCIVLNIFQYFPLFTTLQWLLSFHPAGKTSLKNSLLNIPGRFGWFVMEAIGPVNLIYTLWRLPTGTGSDFWSLPLASQLCAGLYVLHYVNRAVISPFFSAPSMSPIHLLVVGMAAIFNWMNSVCLAAWIFGYTAPVAGYRDSYFDANEVGGIPTFLSFIGLGLFFTGMIGNIHAERQLFQLRRDEADRRLAKREQSKNQGDSKNKYHKVYVIPPTQGVFRSILYPHYVFEWIEWLGFALVGTSVLPQRGFVPNSTPSLPLKVAPWLVPAVVFAEKLNIRLPLPAVVFFVNAVTNMLPHARWGRKWYVQSFGEKAVAGRGAVVPWCSWM</sequence>
<evidence type="ECO:0000256" key="2">
    <source>
        <dbReference type="ARBA" id="ARBA00007742"/>
    </source>
</evidence>
<dbReference type="STRING" id="1073090.A0A1L9SBV9"/>